<dbReference type="EMBL" id="JAXAFJ010000004">
    <property type="protein sequence ID" value="MDX6806219.1"/>
    <property type="molecule type" value="Genomic_DNA"/>
</dbReference>
<dbReference type="SUPFAM" id="SSF47384">
    <property type="entry name" value="Homodimeric domain of signal transducing histidine kinase"/>
    <property type="match status" value="1"/>
</dbReference>
<dbReference type="SMART" id="SM00387">
    <property type="entry name" value="HATPase_c"/>
    <property type="match status" value="1"/>
</dbReference>
<dbReference type="CDD" id="cd16922">
    <property type="entry name" value="HATPase_EvgS-ArcB-TorS-like"/>
    <property type="match status" value="1"/>
</dbReference>
<keyword evidence="12" id="KW-1185">Reference proteome</keyword>
<sequence length="780" mass="84980">MTTDPRRPRTEHETTAPAVDAGQEAVLLRATLENMAQGVAMYDGAHRLVTWNSLFREYLEMPDEFLGTDRTFSDYIRYLGERGEFGTASVEDKLNERLAMLKSSHRFERTRPDGTVLEVRRDPVPGGGFIAIYTDITERKLAEMKLRDDEERFRAIDAAAPVGLVIVDLGDHRILHLNPCFCELVGRRAEDLMGQTVEALFDDPERGRVLGELIARPNATRTEFRFERPDGTVCHAAVSSVDLEFQGRAAVIASLMDISDRVRAERELVEAKEAAESASRVKSAFLANMSHELRTPLNAIIGYSEILIEDAQDRGDDTTVADLSKIEGAGKHLLGLINDILDLSKIEAGRMDVYIEPVLLTRLLDEVRVIISPLLAKNGNTLVVDCAPDLGSLRTDVTKLKQSLINLLSNAAKFTKNGTVTLRISREDLEDGRPGMALAVIDTGIGMDEEQLSRLFQAFTQADSSTTRNFGGTGLGLTITRHFCTMLGGSIGVSSTLGLGSTFTIRLPAETENTFQSAEAIPAPAPGVLGGGDGSIKVLIVDDDPAVHDVLAATLGKEGYSLRHARDGNEALDIMRADPPDVVTLDVMMPKIDGWSLLGLMKSDPDLASIPVIMLTIVDDRNLGFSLGASEYMTKPIDRRRLVDLIRKFAPDNEGGLVLVVDDDADVRALMRKTIEECGVEVAEAQNGAEALDWLAANPAPSLVLLDLMMPVMDGMDFLQRVRGRTELADLPVIVLTAKDLTDEERAFLARNTLLILSKAAQPIATLGSALSAIARTGAR</sequence>
<dbReference type="SMART" id="SM00448">
    <property type="entry name" value="REC"/>
    <property type="match status" value="2"/>
</dbReference>
<dbReference type="SMART" id="SM00091">
    <property type="entry name" value="PAS"/>
    <property type="match status" value="2"/>
</dbReference>
<feature type="domain" description="Histidine kinase" evidence="7">
    <location>
        <begin position="288"/>
        <end position="511"/>
    </location>
</feature>
<accession>A0ABU4RN22</accession>
<comment type="caution">
    <text evidence="11">The sequence shown here is derived from an EMBL/GenBank/DDBJ whole genome shotgun (WGS) entry which is preliminary data.</text>
</comment>
<protein>
    <recommendedName>
        <fullName evidence="2">histidine kinase</fullName>
        <ecNumber evidence="2">2.7.13.3</ecNumber>
    </recommendedName>
</protein>
<evidence type="ECO:0000313" key="11">
    <source>
        <dbReference type="EMBL" id="MDX6806219.1"/>
    </source>
</evidence>
<keyword evidence="4" id="KW-0808">Transferase</keyword>
<dbReference type="SUPFAM" id="SSF52172">
    <property type="entry name" value="CheY-like"/>
    <property type="match status" value="2"/>
</dbReference>
<dbReference type="InterPro" id="IPR036097">
    <property type="entry name" value="HisK_dim/P_sf"/>
</dbReference>
<evidence type="ECO:0000256" key="1">
    <source>
        <dbReference type="ARBA" id="ARBA00000085"/>
    </source>
</evidence>
<dbReference type="PROSITE" id="PS50113">
    <property type="entry name" value="PAC"/>
    <property type="match status" value="1"/>
</dbReference>
<dbReference type="PRINTS" id="PR00344">
    <property type="entry name" value="BCTRLSENSOR"/>
</dbReference>
<dbReference type="InterPro" id="IPR003594">
    <property type="entry name" value="HATPase_dom"/>
</dbReference>
<evidence type="ECO:0000259" key="10">
    <source>
        <dbReference type="PROSITE" id="PS50113"/>
    </source>
</evidence>
<dbReference type="Gene3D" id="1.10.287.130">
    <property type="match status" value="1"/>
</dbReference>
<dbReference type="InterPro" id="IPR004358">
    <property type="entry name" value="Sig_transdc_His_kin-like_C"/>
</dbReference>
<dbReference type="InterPro" id="IPR005467">
    <property type="entry name" value="His_kinase_dom"/>
</dbReference>
<name>A0ABU4RN22_9HYPH</name>
<dbReference type="PROSITE" id="PS50110">
    <property type="entry name" value="RESPONSE_REGULATORY"/>
    <property type="match status" value="2"/>
</dbReference>
<dbReference type="CDD" id="cd17574">
    <property type="entry name" value="REC_OmpR"/>
    <property type="match status" value="1"/>
</dbReference>
<dbReference type="RefSeq" id="WP_319844336.1">
    <property type="nucleotide sequence ID" value="NZ_JAXAFJ010000004.1"/>
</dbReference>
<dbReference type="InterPro" id="IPR000014">
    <property type="entry name" value="PAS"/>
</dbReference>
<dbReference type="PANTHER" id="PTHR43047">
    <property type="entry name" value="TWO-COMPONENT HISTIDINE PROTEIN KINASE"/>
    <property type="match status" value="1"/>
</dbReference>
<evidence type="ECO:0000259" key="9">
    <source>
        <dbReference type="PROSITE" id="PS50112"/>
    </source>
</evidence>
<keyword evidence="3 6" id="KW-0597">Phosphoprotein</keyword>
<evidence type="ECO:0000313" key="12">
    <source>
        <dbReference type="Proteomes" id="UP001274321"/>
    </source>
</evidence>
<feature type="domain" description="Response regulatory" evidence="8">
    <location>
        <begin position="657"/>
        <end position="774"/>
    </location>
</feature>
<dbReference type="Gene3D" id="3.30.565.10">
    <property type="entry name" value="Histidine kinase-like ATPase, C-terminal domain"/>
    <property type="match status" value="1"/>
</dbReference>
<dbReference type="SUPFAM" id="SSF55785">
    <property type="entry name" value="PYP-like sensor domain (PAS domain)"/>
    <property type="match status" value="2"/>
</dbReference>
<dbReference type="PANTHER" id="PTHR43047:SF72">
    <property type="entry name" value="OSMOSENSING HISTIDINE PROTEIN KINASE SLN1"/>
    <property type="match status" value="1"/>
</dbReference>
<dbReference type="InterPro" id="IPR000700">
    <property type="entry name" value="PAS-assoc_C"/>
</dbReference>
<dbReference type="SMART" id="SM00388">
    <property type="entry name" value="HisKA"/>
    <property type="match status" value="1"/>
</dbReference>
<proteinExistence type="predicted"/>
<feature type="modified residue" description="4-aspartylphosphate" evidence="6">
    <location>
        <position position="707"/>
    </location>
</feature>
<comment type="catalytic activity">
    <reaction evidence="1">
        <text>ATP + protein L-histidine = ADP + protein N-phospho-L-histidine.</text>
        <dbReference type="EC" id="2.7.13.3"/>
    </reaction>
</comment>
<dbReference type="PROSITE" id="PS50112">
    <property type="entry name" value="PAS"/>
    <property type="match status" value="1"/>
</dbReference>
<evidence type="ECO:0000256" key="4">
    <source>
        <dbReference type="ARBA" id="ARBA00022679"/>
    </source>
</evidence>
<evidence type="ECO:0000259" key="7">
    <source>
        <dbReference type="PROSITE" id="PS50109"/>
    </source>
</evidence>
<dbReference type="SUPFAM" id="SSF55874">
    <property type="entry name" value="ATPase domain of HSP90 chaperone/DNA topoisomerase II/histidine kinase"/>
    <property type="match status" value="1"/>
</dbReference>
<dbReference type="Pfam" id="PF00512">
    <property type="entry name" value="HisKA"/>
    <property type="match status" value="1"/>
</dbReference>
<dbReference type="NCBIfam" id="TIGR00229">
    <property type="entry name" value="sensory_box"/>
    <property type="match status" value="1"/>
</dbReference>
<dbReference type="InterPro" id="IPR035965">
    <property type="entry name" value="PAS-like_dom_sf"/>
</dbReference>
<dbReference type="Pfam" id="PF13426">
    <property type="entry name" value="PAS_9"/>
    <property type="match status" value="1"/>
</dbReference>
<evidence type="ECO:0000256" key="5">
    <source>
        <dbReference type="ARBA" id="ARBA00022777"/>
    </source>
</evidence>
<feature type="domain" description="PAS" evidence="9">
    <location>
        <begin position="149"/>
        <end position="205"/>
    </location>
</feature>
<reference evidence="11 12" key="1">
    <citation type="submission" date="2023-11" db="EMBL/GenBank/DDBJ databases">
        <authorList>
            <person name="Bao R."/>
        </authorList>
    </citation>
    <scope>NUCLEOTIDE SEQUENCE [LARGE SCALE GENOMIC DNA]</scope>
    <source>
        <strain evidence="11 12">PJ23</strain>
    </source>
</reference>
<dbReference type="Proteomes" id="UP001274321">
    <property type="component" value="Unassembled WGS sequence"/>
</dbReference>
<dbReference type="Pfam" id="PF02518">
    <property type="entry name" value="HATPase_c"/>
    <property type="match status" value="1"/>
</dbReference>
<dbReference type="InterPro" id="IPR001789">
    <property type="entry name" value="Sig_transdc_resp-reg_receiver"/>
</dbReference>
<dbReference type="CDD" id="cd00082">
    <property type="entry name" value="HisKA"/>
    <property type="match status" value="1"/>
</dbReference>
<evidence type="ECO:0000256" key="3">
    <source>
        <dbReference type="ARBA" id="ARBA00022553"/>
    </source>
</evidence>
<dbReference type="Pfam" id="PF00072">
    <property type="entry name" value="Response_reg"/>
    <property type="match status" value="2"/>
</dbReference>
<evidence type="ECO:0000259" key="8">
    <source>
        <dbReference type="PROSITE" id="PS50110"/>
    </source>
</evidence>
<dbReference type="InterPro" id="IPR036890">
    <property type="entry name" value="HATPase_C_sf"/>
</dbReference>
<organism evidence="11 12">
    <name type="scientific">Terrihabitans rhizophilus</name>
    <dbReference type="NCBI Taxonomy" id="3092662"/>
    <lineage>
        <taxon>Bacteria</taxon>
        <taxon>Pseudomonadati</taxon>
        <taxon>Pseudomonadota</taxon>
        <taxon>Alphaproteobacteria</taxon>
        <taxon>Hyphomicrobiales</taxon>
        <taxon>Terrihabitans</taxon>
    </lineage>
</organism>
<feature type="domain" description="PAC" evidence="10">
    <location>
        <begin position="220"/>
        <end position="270"/>
    </location>
</feature>
<dbReference type="EC" id="2.7.13.3" evidence="2"/>
<keyword evidence="5" id="KW-0418">Kinase</keyword>
<feature type="domain" description="Response regulatory" evidence="8">
    <location>
        <begin position="537"/>
        <end position="650"/>
    </location>
</feature>
<gene>
    <name evidence="11" type="ORF">SCD90_09090</name>
</gene>
<dbReference type="CDD" id="cd00130">
    <property type="entry name" value="PAS"/>
    <property type="match status" value="1"/>
</dbReference>
<feature type="modified residue" description="4-aspartylphosphate" evidence="6">
    <location>
        <position position="586"/>
    </location>
</feature>
<dbReference type="Gene3D" id="3.40.50.2300">
    <property type="match status" value="2"/>
</dbReference>
<evidence type="ECO:0000256" key="2">
    <source>
        <dbReference type="ARBA" id="ARBA00012438"/>
    </source>
</evidence>
<dbReference type="Gene3D" id="3.30.450.20">
    <property type="entry name" value="PAS domain"/>
    <property type="match status" value="2"/>
</dbReference>
<evidence type="ECO:0000256" key="6">
    <source>
        <dbReference type="PROSITE-ProRule" id="PRU00169"/>
    </source>
</evidence>
<dbReference type="InterPro" id="IPR003661">
    <property type="entry name" value="HisK_dim/P_dom"/>
</dbReference>
<dbReference type="InterPro" id="IPR011006">
    <property type="entry name" value="CheY-like_superfamily"/>
</dbReference>
<dbReference type="PROSITE" id="PS50109">
    <property type="entry name" value="HIS_KIN"/>
    <property type="match status" value="1"/>
</dbReference>
<dbReference type="Pfam" id="PF12860">
    <property type="entry name" value="PAS_7"/>
    <property type="match status" value="1"/>
</dbReference>